<comment type="caution">
    <text evidence="2">The sequence shown here is derived from an EMBL/GenBank/DDBJ whole genome shotgun (WGS) entry which is preliminary data.</text>
</comment>
<evidence type="ECO:0000313" key="2">
    <source>
        <dbReference type="EMBL" id="MEB3368351.1"/>
    </source>
</evidence>
<feature type="transmembrane region" description="Helical" evidence="1">
    <location>
        <begin position="36"/>
        <end position="57"/>
    </location>
</feature>
<gene>
    <name evidence="2" type="ORF">R4I43_13140</name>
</gene>
<sequence length="69" mass="7382">MNRNPDVRSERVDLLLSVLNGGAIVLTAAVGASNRIHPLLVAMVTATGLAVFARAPVRYARARRGDRVD</sequence>
<organism evidence="2 3">
    <name type="scientific">Saccharopolyspora mangrovi</name>
    <dbReference type="NCBI Taxonomy" id="3082379"/>
    <lineage>
        <taxon>Bacteria</taxon>
        <taxon>Bacillati</taxon>
        <taxon>Actinomycetota</taxon>
        <taxon>Actinomycetes</taxon>
        <taxon>Pseudonocardiales</taxon>
        <taxon>Pseudonocardiaceae</taxon>
        <taxon>Saccharopolyspora</taxon>
    </lineage>
</organism>
<reference evidence="2 3" key="1">
    <citation type="submission" date="2023-10" db="EMBL/GenBank/DDBJ databases">
        <title>Saccharopolyspora sp. nov., isolated from mangrove soil.</title>
        <authorList>
            <person name="Lu Y."/>
            <person name="Liu W."/>
        </authorList>
    </citation>
    <scope>NUCLEOTIDE SEQUENCE [LARGE SCALE GENOMIC DNA]</scope>
    <source>
        <strain evidence="2 3">S2-29</strain>
    </source>
</reference>
<keyword evidence="1" id="KW-0812">Transmembrane</keyword>
<keyword evidence="1" id="KW-1133">Transmembrane helix</keyword>
<feature type="transmembrane region" description="Helical" evidence="1">
    <location>
        <begin position="12"/>
        <end position="30"/>
    </location>
</feature>
<dbReference type="Proteomes" id="UP001327093">
    <property type="component" value="Unassembled WGS sequence"/>
</dbReference>
<accession>A0ABU6AA30</accession>
<name>A0ABU6AA30_9PSEU</name>
<evidence type="ECO:0000256" key="1">
    <source>
        <dbReference type="SAM" id="Phobius"/>
    </source>
</evidence>
<dbReference type="EMBL" id="JAWLNX010000007">
    <property type="protein sequence ID" value="MEB3368351.1"/>
    <property type="molecule type" value="Genomic_DNA"/>
</dbReference>
<evidence type="ECO:0000313" key="3">
    <source>
        <dbReference type="Proteomes" id="UP001327093"/>
    </source>
</evidence>
<keyword evidence="1" id="KW-0472">Membrane</keyword>
<dbReference type="RefSeq" id="WP_324265870.1">
    <property type="nucleotide sequence ID" value="NZ_JAWLNX010000007.1"/>
</dbReference>
<proteinExistence type="predicted"/>
<protein>
    <submittedName>
        <fullName evidence="2">Uncharacterized protein</fullName>
    </submittedName>
</protein>
<keyword evidence="3" id="KW-1185">Reference proteome</keyword>